<accession>A0A6M3K5B3</accession>
<reference evidence="1" key="1">
    <citation type="submission" date="2020-03" db="EMBL/GenBank/DDBJ databases">
        <title>The deep terrestrial virosphere.</title>
        <authorList>
            <person name="Holmfeldt K."/>
            <person name="Nilsson E."/>
            <person name="Simone D."/>
            <person name="Lopez-Fernandez M."/>
            <person name="Wu X."/>
            <person name="de Brujin I."/>
            <person name="Lundin D."/>
            <person name="Andersson A."/>
            <person name="Bertilsson S."/>
            <person name="Dopson M."/>
        </authorList>
    </citation>
    <scope>NUCLEOTIDE SEQUENCE</scope>
    <source>
        <strain evidence="1">MM415A01300</strain>
    </source>
</reference>
<gene>
    <name evidence="1" type="ORF">MM415A01300_0018</name>
</gene>
<organism evidence="1">
    <name type="scientific">viral metagenome</name>
    <dbReference type="NCBI Taxonomy" id="1070528"/>
    <lineage>
        <taxon>unclassified sequences</taxon>
        <taxon>metagenomes</taxon>
        <taxon>organismal metagenomes</taxon>
    </lineage>
</organism>
<dbReference type="AlphaFoldDB" id="A0A6M3K5B3"/>
<proteinExistence type="predicted"/>
<protein>
    <submittedName>
        <fullName evidence="1">Uncharacterized protein</fullName>
    </submittedName>
</protein>
<dbReference type="EMBL" id="MT142284">
    <property type="protein sequence ID" value="QJA77473.1"/>
    <property type="molecule type" value="Genomic_DNA"/>
</dbReference>
<name>A0A6M3K5B3_9ZZZZ</name>
<sequence>MKFKEYEAYKYIRLESDEFRFTILRVFGGVLHKELVKEGEVAISAGTISIYPDYFSLLNEGSGSLHIFGSKDSDFPLLEKIIWKPFRNK</sequence>
<evidence type="ECO:0000313" key="1">
    <source>
        <dbReference type="EMBL" id="QJA77473.1"/>
    </source>
</evidence>